<organism evidence="1 2">
    <name type="scientific">Galactobacter caseinivorans</name>
    <dbReference type="NCBI Taxonomy" id="2676123"/>
    <lineage>
        <taxon>Bacteria</taxon>
        <taxon>Bacillati</taxon>
        <taxon>Actinomycetota</taxon>
        <taxon>Actinomycetes</taxon>
        <taxon>Micrococcales</taxon>
        <taxon>Micrococcaceae</taxon>
        <taxon>Galactobacter</taxon>
    </lineage>
</organism>
<dbReference type="Pfam" id="PF18963">
    <property type="entry name" value="DUF5703"/>
    <property type="match status" value="1"/>
</dbReference>
<name>A0A496PKS9_9MICC</name>
<accession>A0A496PKS9</accession>
<sequence length="81" mass="9408">MQQKIMTPPAGHRDGDTGFEYLIVTVNPGEPVSEARRALAEHSEYGRWELARTCIYQGGLRRYWMRRRVMRVSSSLRATRP</sequence>
<reference evidence="1 2" key="1">
    <citation type="submission" date="2018-07" db="EMBL/GenBank/DDBJ databases">
        <title>Arthrobacter sp. nov., isolated from raw cow's milk with high bacterial count.</title>
        <authorList>
            <person name="Hahne J."/>
            <person name="Isele D."/>
            <person name="Lipski A."/>
        </authorList>
    </citation>
    <scope>NUCLEOTIDE SEQUENCE [LARGE SCALE GENOMIC DNA]</scope>
    <source>
        <strain evidence="1 2">JZ R-183</strain>
    </source>
</reference>
<protein>
    <submittedName>
        <fullName evidence="1">Uncharacterized protein</fullName>
    </submittedName>
</protein>
<proteinExistence type="predicted"/>
<keyword evidence="2" id="KW-1185">Reference proteome</keyword>
<dbReference type="InterPro" id="IPR043758">
    <property type="entry name" value="DUF5703"/>
</dbReference>
<dbReference type="AlphaFoldDB" id="A0A496PKS9"/>
<evidence type="ECO:0000313" key="2">
    <source>
        <dbReference type="Proteomes" id="UP000273119"/>
    </source>
</evidence>
<comment type="caution">
    <text evidence="1">The sequence shown here is derived from an EMBL/GenBank/DDBJ whole genome shotgun (WGS) entry which is preliminary data.</text>
</comment>
<gene>
    <name evidence="1" type="ORF">DWQ67_04740</name>
</gene>
<evidence type="ECO:0000313" key="1">
    <source>
        <dbReference type="EMBL" id="RKW71101.1"/>
    </source>
</evidence>
<dbReference type="Proteomes" id="UP000273119">
    <property type="component" value="Unassembled WGS sequence"/>
</dbReference>
<dbReference type="EMBL" id="QQXL01000002">
    <property type="protein sequence ID" value="RKW71101.1"/>
    <property type="molecule type" value="Genomic_DNA"/>
</dbReference>
<dbReference type="RefSeq" id="WP_121484585.1">
    <property type="nucleotide sequence ID" value="NZ_QQXL01000002.1"/>
</dbReference>